<dbReference type="EC" id="3.6.1.22" evidence="2"/>
<dbReference type="EMBL" id="CP009520">
    <property type="protein sequence ID" value="AKB43396.1"/>
    <property type="molecule type" value="Genomic_DNA"/>
</dbReference>
<accession>A0A0E3LGZ8</accession>
<name>A0A0E3LGZ8_9EURY</name>
<evidence type="ECO:0000256" key="7">
    <source>
        <dbReference type="ARBA" id="ARBA00023211"/>
    </source>
</evidence>
<evidence type="ECO:0000256" key="6">
    <source>
        <dbReference type="ARBA" id="ARBA00023027"/>
    </source>
</evidence>
<keyword evidence="5" id="KW-0460">Magnesium</keyword>
<dbReference type="NCBIfam" id="NF001299">
    <property type="entry name" value="PRK00241.1"/>
    <property type="match status" value="1"/>
</dbReference>
<dbReference type="InterPro" id="IPR020084">
    <property type="entry name" value="NUDIX_hydrolase_CS"/>
</dbReference>
<dbReference type="KEGG" id="mvc:MSVAZ_1127"/>
<keyword evidence="10" id="KW-1185">Reference proteome</keyword>
<evidence type="ECO:0000313" key="10">
    <source>
        <dbReference type="Proteomes" id="UP000033096"/>
    </source>
</evidence>
<evidence type="ECO:0000256" key="3">
    <source>
        <dbReference type="ARBA" id="ARBA00022723"/>
    </source>
</evidence>
<reference evidence="9 10" key="1">
    <citation type="submission" date="2014-07" db="EMBL/GenBank/DDBJ databases">
        <title>Methanogenic archaea and the global carbon cycle.</title>
        <authorList>
            <person name="Henriksen J.R."/>
            <person name="Luke J."/>
            <person name="Reinhart S."/>
            <person name="Benedict M.N."/>
            <person name="Youngblut N.D."/>
            <person name="Metcalf M.E."/>
            <person name="Whitaker R.J."/>
            <person name="Metcalf W.W."/>
        </authorList>
    </citation>
    <scope>NUCLEOTIDE SEQUENCE [LARGE SCALE GENOMIC DNA]</scope>
    <source>
        <strain evidence="9 10">Z-761</strain>
    </source>
</reference>
<sequence length="289" mass="32343">MTPVDRENPICPEFFPEFIIGIEPPVDRTEKALWFIFRGREVLLKLNKNPGAIPKMLDFGELGLPGTREQYLGTLEGTHCYSVELPEDAQAPEGMKFADLRQAYTEMSEKCFALVNKAVQIMEWDRTNQYCSRCGAKTAQKPGERGKECPDCGELFYPRISPAVIVLIRKGHEVLMARSPNFMPGLYGLIAGFVEPGESAEAAVVRETREEVGIKVKNINYFGTQAWPFPNSLMIGFTAEYDSGDIQPDGFEIEDAGWFSVENLPGLPGKISIARKLIDHFLKEEGLEV</sequence>
<dbReference type="PATRIC" id="fig|1434123.4.peg.1324"/>
<dbReference type="Gene3D" id="3.90.79.10">
    <property type="entry name" value="Nucleoside Triphosphate Pyrophosphohydrolase"/>
    <property type="match status" value="1"/>
</dbReference>
<dbReference type="Gene3D" id="3.90.79.20">
    <property type="match status" value="1"/>
</dbReference>
<protein>
    <recommendedName>
        <fullName evidence="2">NAD(+) diphosphatase</fullName>
        <ecNumber evidence="2">3.6.1.22</ecNumber>
    </recommendedName>
</protein>
<evidence type="ECO:0000256" key="1">
    <source>
        <dbReference type="ARBA" id="ARBA00001946"/>
    </source>
</evidence>
<dbReference type="HOGENOM" id="CLU_037162_0_1_2"/>
<dbReference type="Pfam" id="PF09297">
    <property type="entry name" value="Zn_ribbon_NUD"/>
    <property type="match status" value="1"/>
</dbReference>
<dbReference type="InterPro" id="IPR015797">
    <property type="entry name" value="NUDIX_hydrolase-like_dom_sf"/>
</dbReference>
<dbReference type="RefSeq" id="WP_048119249.1">
    <property type="nucleotide sequence ID" value="NZ_CP009520.1"/>
</dbReference>
<keyword evidence="4 9" id="KW-0378">Hydrolase</keyword>
<evidence type="ECO:0000256" key="2">
    <source>
        <dbReference type="ARBA" id="ARBA00012381"/>
    </source>
</evidence>
<dbReference type="PROSITE" id="PS51462">
    <property type="entry name" value="NUDIX"/>
    <property type="match status" value="1"/>
</dbReference>
<organism evidence="9 10">
    <name type="scientific">Methanosarcina vacuolata Z-761</name>
    <dbReference type="NCBI Taxonomy" id="1434123"/>
    <lineage>
        <taxon>Archaea</taxon>
        <taxon>Methanobacteriati</taxon>
        <taxon>Methanobacteriota</taxon>
        <taxon>Stenosarchaea group</taxon>
        <taxon>Methanomicrobia</taxon>
        <taxon>Methanosarcinales</taxon>
        <taxon>Methanosarcinaceae</taxon>
        <taxon>Methanosarcina</taxon>
    </lineage>
</organism>
<dbReference type="Proteomes" id="UP000033096">
    <property type="component" value="Chromosome"/>
</dbReference>
<evidence type="ECO:0000256" key="4">
    <source>
        <dbReference type="ARBA" id="ARBA00022801"/>
    </source>
</evidence>
<dbReference type="InterPro" id="IPR022925">
    <property type="entry name" value="RNA_Hydrolase_NudC"/>
</dbReference>
<dbReference type="PANTHER" id="PTHR11383:SF3">
    <property type="entry name" value="NAD(P)H PYROPHOSPHATASE NUDT13, MITOCHONDRIAL"/>
    <property type="match status" value="1"/>
</dbReference>
<gene>
    <name evidence="9" type="ORF">MSVAZ_1127</name>
</gene>
<evidence type="ECO:0000313" key="9">
    <source>
        <dbReference type="EMBL" id="AKB43396.1"/>
    </source>
</evidence>
<dbReference type="HAMAP" id="MF_00297">
    <property type="entry name" value="Nudix_NudC"/>
    <property type="match status" value="1"/>
</dbReference>
<dbReference type="PROSITE" id="PS00893">
    <property type="entry name" value="NUDIX_BOX"/>
    <property type="match status" value="1"/>
</dbReference>
<dbReference type="GO" id="GO:0000210">
    <property type="term" value="F:NAD+ diphosphatase activity"/>
    <property type="evidence" value="ECO:0007669"/>
    <property type="project" value="InterPro"/>
</dbReference>
<evidence type="ECO:0000256" key="5">
    <source>
        <dbReference type="ARBA" id="ARBA00022842"/>
    </source>
</evidence>
<dbReference type="InterPro" id="IPR015375">
    <property type="entry name" value="NADH_PPase-like_N"/>
</dbReference>
<dbReference type="GO" id="GO:0046872">
    <property type="term" value="F:metal ion binding"/>
    <property type="evidence" value="ECO:0007669"/>
    <property type="project" value="UniProtKB-KW"/>
</dbReference>
<dbReference type="Pfam" id="PF00293">
    <property type="entry name" value="NUDIX"/>
    <property type="match status" value="1"/>
</dbReference>
<dbReference type="AlphaFoldDB" id="A0A0E3LGZ8"/>
<dbReference type="InterPro" id="IPR015376">
    <property type="entry name" value="Znr_NADH_PPase"/>
</dbReference>
<dbReference type="SUPFAM" id="SSF55811">
    <property type="entry name" value="Nudix"/>
    <property type="match status" value="2"/>
</dbReference>
<dbReference type="InterPro" id="IPR000086">
    <property type="entry name" value="NUDIX_hydrolase_dom"/>
</dbReference>
<keyword evidence="3" id="KW-0479">Metal-binding</keyword>
<feature type="domain" description="Nudix hydrolase" evidence="8">
    <location>
        <begin position="158"/>
        <end position="281"/>
    </location>
</feature>
<comment type="cofactor">
    <cofactor evidence="1">
        <name>Mg(2+)</name>
        <dbReference type="ChEBI" id="CHEBI:18420"/>
    </cofactor>
</comment>
<keyword evidence="6" id="KW-0520">NAD</keyword>
<dbReference type="GeneID" id="24809536"/>
<dbReference type="CDD" id="cd03429">
    <property type="entry name" value="NUDIX_NADH_pyrophosphatase_Nudt13"/>
    <property type="match status" value="1"/>
</dbReference>
<keyword evidence="7" id="KW-0464">Manganese</keyword>
<evidence type="ECO:0000259" key="8">
    <source>
        <dbReference type="PROSITE" id="PS51462"/>
    </source>
</evidence>
<dbReference type="Pfam" id="PF09296">
    <property type="entry name" value="NUDIX-like"/>
    <property type="match status" value="1"/>
</dbReference>
<dbReference type="STRING" id="1434123.MSVAZ_1127"/>
<dbReference type="InterPro" id="IPR049734">
    <property type="entry name" value="NudC-like_C"/>
</dbReference>
<proteinExistence type="inferred from homology"/>
<dbReference type="PANTHER" id="PTHR11383">
    <property type="entry name" value="NUCLEOSIDE DIPHOSPHATE-LINKED MOIETY X MOTIF 13"/>
    <property type="match status" value="1"/>
</dbReference>